<name>A0ABT2VRE5_9ALTE</name>
<evidence type="ECO:0000313" key="1">
    <source>
        <dbReference type="EMBL" id="MCU7554983.1"/>
    </source>
</evidence>
<reference evidence="2" key="1">
    <citation type="submission" date="2023-07" db="EMBL/GenBank/DDBJ databases">
        <title>Study on multiphase classification of strain Alteromonas salexigens isolated from the Yellow Sea.</title>
        <authorList>
            <person name="Sun L."/>
        </authorList>
    </citation>
    <scope>NUCLEOTIDE SEQUENCE [LARGE SCALE GENOMIC DNA]</scope>
    <source>
        <strain evidence="2">ASW11-19</strain>
    </source>
</reference>
<evidence type="ECO:0000313" key="2">
    <source>
        <dbReference type="Proteomes" id="UP001209257"/>
    </source>
</evidence>
<organism evidence="1 2">
    <name type="scientific">Alteromonas salexigens</name>
    <dbReference type="NCBI Taxonomy" id="2982530"/>
    <lineage>
        <taxon>Bacteria</taxon>
        <taxon>Pseudomonadati</taxon>
        <taxon>Pseudomonadota</taxon>
        <taxon>Gammaproteobacteria</taxon>
        <taxon>Alteromonadales</taxon>
        <taxon>Alteromonadaceae</taxon>
        <taxon>Alteromonas/Salinimonas group</taxon>
        <taxon>Alteromonas</taxon>
    </lineage>
</organism>
<comment type="caution">
    <text evidence="1">The sequence shown here is derived from an EMBL/GenBank/DDBJ whole genome shotgun (WGS) entry which is preliminary data.</text>
</comment>
<sequence length="103" mass="11455">MNANDLNHSYTPAALREINESLSAQLEDPSASDVKRINALLKIRDEFIAGHLEVLDAEKKQAFANAELSVNNRLKEVAQTLLQSAKDDVSQFVRSRAAAKKYE</sequence>
<protein>
    <submittedName>
        <fullName evidence="1">Uncharacterized protein</fullName>
    </submittedName>
</protein>
<dbReference type="Proteomes" id="UP001209257">
    <property type="component" value="Unassembled WGS sequence"/>
</dbReference>
<keyword evidence="2" id="KW-1185">Reference proteome</keyword>
<proteinExistence type="predicted"/>
<dbReference type="RefSeq" id="WP_262994192.1">
    <property type="nucleotide sequence ID" value="NZ_JAOTJC010000008.1"/>
</dbReference>
<accession>A0ABT2VRE5</accession>
<dbReference type="EMBL" id="JAOTJC010000008">
    <property type="protein sequence ID" value="MCU7554983.1"/>
    <property type="molecule type" value="Genomic_DNA"/>
</dbReference>
<gene>
    <name evidence="1" type="ORF">OCL06_10260</name>
</gene>